<name>A0A0C9SD32_AMBAM</name>
<reference evidence="2" key="1">
    <citation type="journal article" date="2015" name="PLoS ONE">
        <title>An Insight into the Sialome of the Lone Star Tick, Amblyomma americanum, with a Glimpse on Its Time Dependent Gene Expression.</title>
        <authorList>
            <person name="Karim S."/>
            <person name="Ribeiro J.M."/>
        </authorList>
    </citation>
    <scope>NUCLEOTIDE SEQUENCE</scope>
    <source>
        <tissue evidence="2">Salivary gland</tissue>
    </source>
</reference>
<dbReference type="EMBL" id="GBZX01000943">
    <property type="protein sequence ID" value="JAG91797.1"/>
    <property type="molecule type" value="mRNA"/>
</dbReference>
<dbReference type="AlphaFoldDB" id="A0A0C9SD32"/>
<feature type="chain" id="PRO_5002203408" evidence="1">
    <location>
        <begin position="26"/>
        <end position="110"/>
    </location>
</feature>
<feature type="non-terminal residue" evidence="2">
    <location>
        <position position="110"/>
    </location>
</feature>
<accession>A0A0C9SD32</accession>
<protein>
    <submittedName>
        <fullName evidence="2">Putative secreted protein</fullName>
    </submittedName>
</protein>
<proteinExistence type="evidence at transcript level"/>
<sequence>MTVRIWVLQPLWCLALCVGQQRACSASFYPGPFKQSHTCLLDLVDRFIGPLEIKKKILVFADLFRSKLNICCACNSTNKERNVQHLGEVLLLTHANSFANAAAVNGVFTE</sequence>
<evidence type="ECO:0000313" key="2">
    <source>
        <dbReference type="EMBL" id="JAG91797.1"/>
    </source>
</evidence>
<organism evidence="2">
    <name type="scientific">Amblyomma americanum</name>
    <name type="common">Lone star tick</name>
    <dbReference type="NCBI Taxonomy" id="6943"/>
    <lineage>
        <taxon>Eukaryota</taxon>
        <taxon>Metazoa</taxon>
        <taxon>Ecdysozoa</taxon>
        <taxon>Arthropoda</taxon>
        <taxon>Chelicerata</taxon>
        <taxon>Arachnida</taxon>
        <taxon>Acari</taxon>
        <taxon>Parasitiformes</taxon>
        <taxon>Ixodida</taxon>
        <taxon>Ixodoidea</taxon>
        <taxon>Ixodidae</taxon>
        <taxon>Amblyomminae</taxon>
        <taxon>Amblyomma</taxon>
    </lineage>
</organism>
<keyword evidence="1" id="KW-0732">Signal</keyword>
<evidence type="ECO:0000256" key="1">
    <source>
        <dbReference type="SAM" id="SignalP"/>
    </source>
</evidence>
<feature type="signal peptide" evidence="1">
    <location>
        <begin position="1"/>
        <end position="25"/>
    </location>
</feature>